<evidence type="ECO:0000313" key="3">
    <source>
        <dbReference type="EMBL" id="GAB09565.1"/>
    </source>
</evidence>
<proteinExistence type="predicted"/>
<dbReference type="InterPro" id="IPR036388">
    <property type="entry name" value="WH-like_DNA-bd_sf"/>
</dbReference>
<sequence>MHSNEAHCYCADMALEHAIMVSLAERPGTGYEIAQQFDRSIGHFWSATHQQVYRTLKRLHTDGLVDFEPVVQDGRPDKKVYQLSDAGRESLAKWVSTPTPVTPLRNELGVKVRGAEHGDLGSIILEVEQYREKSRLLLDLYRGFAEQDYPDPDSLSGRKLHQYLVLRGGIRAAQSAVEWCDEVVDGLTREQRQLSDDGAAQPGTPAP</sequence>
<dbReference type="STRING" id="1073574.GOARA_043_00400"/>
<dbReference type="Gene3D" id="6.10.140.190">
    <property type="match status" value="1"/>
</dbReference>
<feature type="domain" description="Transcription regulator PadR C-terminal" evidence="2">
    <location>
        <begin position="104"/>
        <end position="187"/>
    </location>
</feature>
<reference evidence="3 4" key="1">
    <citation type="submission" date="2011-11" db="EMBL/GenBank/DDBJ databases">
        <title>Whole genome shotgun sequence of Gordonia araii NBRC 100433.</title>
        <authorList>
            <person name="Yoshida Y."/>
            <person name="Hosoyama A."/>
            <person name="Tsuchikane K."/>
            <person name="Katsumata H."/>
            <person name="Yamazaki S."/>
            <person name="Fujita N."/>
        </authorList>
    </citation>
    <scope>NUCLEOTIDE SEQUENCE [LARGE SCALE GENOMIC DNA]</scope>
    <source>
        <strain evidence="3 4">NBRC 100433</strain>
    </source>
</reference>
<dbReference type="Pfam" id="PF03551">
    <property type="entry name" value="PadR"/>
    <property type="match status" value="1"/>
</dbReference>
<feature type="domain" description="Transcription regulator PadR N-terminal" evidence="1">
    <location>
        <begin position="20"/>
        <end position="92"/>
    </location>
</feature>
<dbReference type="InterPro" id="IPR036390">
    <property type="entry name" value="WH_DNA-bd_sf"/>
</dbReference>
<gene>
    <name evidence="3" type="ORF">GOARA_043_00400</name>
</gene>
<dbReference type="AlphaFoldDB" id="G7H104"/>
<evidence type="ECO:0000259" key="2">
    <source>
        <dbReference type="Pfam" id="PF10400"/>
    </source>
</evidence>
<evidence type="ECO:0000259" key="1">
    <source>
        <dbReference type="Pfam" id="PF03551"/>
    </source>
</evidence>
<evidence type="ECO:0000313" key="4">
    <source>
        <dbReference type="Proteomes" id="UP000035088"/>
    </source>
</evidence>
<name>G7H104_9ACTN</name>
<protein>
    <submittedName>
        <fullName evidence="3">Putative PadR family transcriptional regulator</fullName>
    </submittedName>
</protein>
<dbReference type="EMBL" id="BAEE01000043">
    <property type="protein sequence ID" value="GAB09565.1"/>
    <property type="molecule type" value="Genomic_DNA"/>
</dbReference>
<dbReference type="PANTHER" id="PTHR43252">
    <property type="entry name" value="TRANSCRIPTIONAL REGULATOR YQJI"/>
    <property type="match status" value="1"/>
</dbReference>
<dbReference type="InterPro" id="IPR018309">
    <property type="entry name" value="Tscrpt_reg_PadR_C"/>
</dbReference>
<dbReference type="SUPFAM" id="SSF46785">
    <property type="entry name" value="Winged helix' DNA-binding domain"/>
    <property type="match status" value="1"/>
</dbReference>
<comment type="caution">
    <text evidence="3">The sequence shown here is derived from an EMBL/GenBank/DDBJ whole genome shotgun (WGS) entry which is preliminary data.</text>
</comment>
<organism evidence="3 4">
    <name type="scientific">Gordonia araii NBRC 100433</name>
    <dbReference type="NCBI Taxonomy" id="1073574"/>
    <lineage>
        <taxon>Bacteria</taxon>
        <taxon>Bacillati</taxon>
        <taxon>Actinomycetota</taxon>
        <taxon>Actinomycetes</taxon>
        <taxon>Mycobacteriales</taxon>
        <taxon>Gordoniaceae</taxon>
        <taxon>Gordonia</taxon>
    </lineage>
</organism>
<dbReference type="Gene3D" id="1.10.10.10">
    <property type="entry name" value="Winged helix-like DNA-binding domain superfamily/Winged helix DNA-binding domain"/>
    <property type="match status" value="1"/>
</dbReference>
<dbReference type="Proteomes" id="UP000035088">
    <property type="component" value="Unassembled WGS sequence"/>
</dbReference>
<dbReference type="PANTHER" id="PTHR43252:SF4">
    <property type="entry name" value="TRANSCRIPTIONAL REGULATORY PROTEIN"/>
    <property type="match status" value="1"/>
</dbReference>
<keyword evidence="4" id="KW-1185">Reference proteome</keyword>
<accession>G7H104</accession>
<dbReference type="InterPro" id="IPR005149">
    <property type="entry name" value="Tscrpt_reg_PadR_N"/>
</dbReference>
<dbReference type="Pfam" id="PF10400">
    <property type="entry name" value="Vir_act_alpha_C"/>
    <property type="match status" value="1"/>
</dbReference>